<organism evidence="1 2">
    <name type="scientific">Promicromonospora umidemergens</name>
    <dbReference type="NCBI Taxonomy" id="629679"/>
    <lineage>
        <taxon>Bacteria</taxon>
        <taxon>Bacillati</taxon>
        <taxon>Actinomycetota</taxon>
        <taxon>Actinomycetes</taxon>
        <taxon>Micrococcales</taxon>
        <taxon>Promicromonosporaceae</taxon>
        <taxon>Promicromonospora</taxon>
    </lineage>
</organism>
<dbReference type="EMBL" id="BAABHM010000007">
    <property type="protein sequence ID" value="GAA4695384.1"/>
    <property type="molecule type" value="Genomic_DNA"/>
</dbReference>
<name>A0ABP8WVP8_9MICO</name>
<protein>
    <recommendedName>
        <fullName evidence="3">Secreted protein</fullName>
    </recommendedName>
</protein>
<reference evidence="2" key="1">
    <citation type="journal article" date="2019" name="Int. J. Syst. Evol. Microbiol.">
        <title>The Global Catalogue of Microorganisms (GCM) 10K type strain sequencing project: providing services to taxonomists for standard genome sequencing and annotation.</title>
        <authorList>
            <consortium name="The Broad Institute Genomics Platform"/>
            <consortium name="The Broad Institute Genome Sequencing Center for Infectious Disease"/>
            <person name="Wu L."/>
            <person name="Ma J."/>
        </authorList>
    </citation>
    <scope>NUCLEOTIDE SEQUENCE [LARGE SCALE GENOMIC DNA]</scope>
    <source>
        <strain evidence="2">JCM 17975</strain>
    </source>
</reference>
<proteinExistence type="predicted"/>
<accession>A0ABP8WVP8</accession>
<dbReference type="Proteomes" id="UP001500843">
    <property type="component" value="Unassembled WGS sequence"/>
</dbReference>
<evidence type="ECO:0000313" key="1">
    <source>
        <dbReference type="EMBL" id="GAA4695384.1"/>
    </source>
</evidence>
<evidence type="ECO:0000313" key="2">
    <source>
        <dbReference type="Proteomes" id="UP001500843"/>
    </source>
</evidence>
<sequence length="123" mass="13314">MTLILDKATVELRASDVVLTYTPSDSLPDDGVVTLSTTFTSHDGEKIRQLGFKLIDGQLTAVYWFDHQTALNYNAASHITPGRIAGTWSIAFPNEALDGITAGTWRADLTVENYNAPSIDGAI</sequence>
<gene>
    <name evidence="1" type="ORF">GCM10023198_14080</name>
</gene>
<evidence type="ECO:0008006" key="3">
    <source>
        <dbReference type="Google" id="ProtNLM"/>
    </source>
</evidence>
<comment type="caution">
    <text evidence="1">The sequence shown here is derived from an EMBL/GenBank/DDBJ whole genome shotgun (WGS) entry which is preliminary data.</text>
</comment>
<keyword evidence="2" id="KW-1185">Reference proteome</keyword>
<dbReference type="RefSeq" id="WP_253870797.1">
    <property type="nucleotide sequence ID" value="NZ_BAABHM010000007.1"/>
</dbReference>